<dbReference type="SUPFAM" id="SSF63418">
    <property type="entry name" value="MurE/MurF N-terminal domain"/>
    <property type="match status" value="1"/>
</dbReference>
<dbReference type="PANTHER" id="PTHR43024:SF1">
    <property type="entry name" value="UDP-N-ACETYLMURAMOYL-TRIPEPTIDE--D-ALANYL-D-ALANINE LIGASE"/>
    <property type="match status" value="1"/>
</dbReference>
<dbReference type="NCBIfam" id="TIGR01143">
    <property type="entry name" value="murF"/>
    <property type="match status" value="1"/>
</dbReference>
<proteinExistence type="inferred from homology"/>
<evidence type="ECO:0000256" key="4">
    <source>
        <dbReference type="ARBA" id="ARBA00022741"/>
    </source>
</evidence>
<evidence type="ECO:0000259" key="13">
    <source>
        <dbReference type="Pfam" id="PF02875"/>
    </source>
</evidence>
<evidence type="ECO:0000256" key="10">
    <source>
        <dbReference type="HAMAP-Rule" id="MF_02019"/>
    </source>
</evidence>
<reference evidence="16" key="1">
    <citation type="journal article" date="2019" name="Int. J. Syst. Evol. Microbiol.">
        <title>The Global Catalogue of Microorganisms (GCM) 10K type strain sequencing project: providing services to taxonomists for standard genome sequencing and annotation.</title>
        <authorList>
            <consortium name="The Broad Institute Genomics Platform"/>
            <consortium name="The Broad Institute Genome Sequencing Center for Infectious Disease"/>
            <person name="Wu L."/>
            <person name="Ma J."/>
        </authorList>
    </citation>
    <scope>NUCLEOTIDE SEQUENCE [LARGE SCALE GENOMIC DNA]</scope>
    <source>
        <strain evidence="16">JCM 1407</strain>
    </source>
</reference>
<dbReference type="Gene3D" id="3.40.1390.10">
    <property type="entry name" value="MurE/MurF, N-terminal domain"/>
    <property type="match status" value="1"/>
</dbReference>
<keyword evidence="9 10" id="KW-0961">Cell wall biogenesis/degradation</keyword>
<comment type="pathway">
    <text evidence="10 11">Cell wall biogenesis; peptidoglycan biosynthesis.</text>
</comment>
<dbReference type="Pfam" id="PF02875">
    <property type="entry name" value="Mur_ligase_C"/>
    <property type="match status" value="1"/>
</dbReference>
<dbReference type="HAMAP" id="MF_02019">
    <property type="entry name" value="MurF"/>
    <property type="match status" value="1"/>
</dbReference>
<name>A0ABP3V050_9CLOT</name>
<dbReference type="EMBL" id="BAAACG010000010">
    <property type="protein sequence ID" value="GAA0743772.1"/>
    <property type="molecule type" value="Genomic_DNA"/>
</dbReference>
<evidence type="ECO:0000256" key="7">
    <source>
        <dbReference type="ARBA" id="ARBA00022984"/>
    </source>
</evidence>
<dbReference type="RefSeq" id="WP_343762404.1">
    <property type="nucleotide sequence ID" value="NZ_BAAACG010000010.1"/>
</dbReference>
<dbReference type="Proteomes" id="UP001501510">
    <property type="component" value="Unassembled WGS sequence"/>
</dbReference>
<keyword evidence="5 10" id="KW-0067">ATP-binding</keyword>
<sequence>MEVITLKEVLEAVEGKLVIKGETEEYNSVSTDTRKIQKGDIFIALKGENFNGNKFTINAIESGASLCIVDEICFKSEDVLNKSYIVKVKDTGKALLDLARYYKNKLNIKVIAITGSTGKTSTKDLVAATLSNNFKVFKTEGNFNNEIGLPLMVFKLDKSYDIAVLEMGMNHFGEIHRMAEVANPDIAIITNIGISHIENLGSRENILKAKLEITDFFGKDNLLILNGDNDILSTYKNNDYKLYNISTIDKSNSSFFAENINLSEKDGSFDIFEQGENKYKDFKIPVPGKHNVLNSLLAIACGKYFGMSYDEMQNGMKNLKSTSMRLDIIKKESFTIINDCYNASPDSMKAAIDVMKNVDGKRKILVLGDMLELGKESFNAHKSIGEYARKNGVEVIIAIGKFSNAYKEGFISSEDKKYFKQCETREEAFKYIENILQKRDIILVKASRSMRLEKIVDKLKNINS</sequence>
<dbReference type="SUPFAM" id="SSF53623">
    <property type="entry name" value="MurD-like peptide ligases, catalytic domain"/>
    <property type="match status" value="1"/>
</dbReference>
<keyword evidence="3 10" id="KW-0132">Cell division</keyword>
<dbReference type="SUPFAM" id="SSF53244">
    <property type="entry name" value="MurD-like peptide ligases, peptide-binding domain"/>
    <property type="match status" value="1"/>
</dbReference>
<dbReference type="InterPro" id="IPR036615">
    <property type="entry name" value="Mur_ligase_C_dom_sf"/>
</dbReference>
<evidence type="ECO:0000256" key="1">
    <source>
        <dbReference type="ARBA" id="ARBA00022490"/>
    </source>
</evidence>
<keyword evidence="16" id="KW-1185">Reference proteome</keyword>
<dbReference type="InterPro" id="IPR013221">
    <property type="entry name" value="Mur_ligase_cen"/>
</dbReference>
<evidence type="ECO:0000313" key="16">
    <source>
        <dbReference type="Proteomes" id="UP001501510"/>
    </source>
</evidence>
<keyword evidence="7 10" id="KW-0573">Peptidoglycan synthesis</keyword>
<dbReference type="InterPro" id="IPR051046">
    <property type="entry name" value="MurCDEF_CellWall_CoF430Synth"/>
</dbReference>
<comment type="function">
    <text evidence="10 11">Involved in cell wall formation. Catalyzes the final step in the synthesis of UDP-N-acetylmuramoyl-pentapeptide, the precursor of murein.</text>
</comment>
<evidence type="ECO:0000256" key="2">
    <source>
        <dbReference type="ARBA" id="ARBA00022598"/>
    </source>
</evidence>
<evidence type="ECO:0000256" key="8">
    <source>
        <dbReference type="ARBA" id="ARBA00023306"/>
    </source>
</evidence>
<dbReference type="Gene3D" id="3.40.1190.10">
    <property type="entry name" value="Mur-like, catalytic domain"/>
    <property type="match status" value="1"/>
</dbReference>
<dbReference type="PANTHER" id="PTHR43024">
    <property type="entry name" value="UDP-N-ACETYLMURAMOYL-TRIPEPTIDE--D-ALANYL-D-ALANINE LIGASE"/>
    <property type="match status" value="1"/>
</dbReference>
<comment type="similarity">
    <text evidence="10">Belongs to the MurCDEF family. MurF subfamily.</text>
</comment>
<evidence type="ECO:0000256" key="11">
    <source>
        <dbReference type="RuleBase" id="RU004136"/>
    </source>
</evidence>
<dbReference type="Pfam" id="PF01225">
    <property type="entry name" value="Mur_ligase"/>
    <property type="match status" value="1"/>
</dbReference>
<dbReference type="InterPro" id="IPR000713">
    <property type="entry name" value="Mur_ligase_N"/>
</dbReference>
<comment type="caution">
    <text evidence="15">The sequence shown here is derived from an EMBL/GenBank/DDBJ whole genome shotgun (WGS) entry which is preliminary data.</text>
</comment>
<evidence type="ECO:0000256" key="9">
    <source>
        <dbReference type="ARBA" id="ARBA00023316"/>
    </source>
</evidence>
<feature type="domain" description="Mur ligase central" evidence="14">
    <location>
        <begin position="113"/>
        <end position="301"/>
    </location>
</feature>
<accession>A0ABP3V050</accession>
<dbReference type="InterPro" id="IPR035911">
    <property type="entry name" value="MurE/MurF_N"/>
</dbReference>
<dbReference type="EC" id="6.3.2.10" evidence="10 11"/>
<evidence type="ECO:0000256" key="3">
    <source>
        <dbReference type="ARBA" id="ARBA00022618"/>
    </source>
</evidence>
<organism evidence="15 16">
    <name type="scientific">Clostridium oceanicum</name>
    <dbReference type="NCBI Taxonomy" id="1543"/>
    <lineage>
        <taxon>Bacteria</taxon>
        <taxon>Bacillati</taxon>
        <taxon>Bacillota</taxon>
        <taxon>Clostridia</taxon>
        <taxon>Eubacteriales</taxon>
        <taxon>Clostridiaceae</taxon>
        <taxon>Clostridium</taxon>
    </lineage>
</organism>
<dbReference type="Pfam" id="PF08245">
    <property type="entry name" value="Mur_ligase_M"/>
    <property type="match status" value="1"/>
</dbReference>
<evidence type="ECO:0000259" key="14">
    <source>
        <dbReference type="Pfam" id="PF08245"/>
    </source>
</evidence>
<gene>
    <name evidence="10" type="primary">murF</name>
    <name evidence="15" type="ORF">GCM10008906_27930</name>
</gene>
<keyword evidence="6 10" id="KW-0133">Cell shape</keyword>
<dbReference type="InterPro" id="IPR004101">
    <property type="entry name" value="Mur_ligase_C"/>
</dbReference>
<keyword evidence="8 10" id="KW-0131">Cell cycle</keyword>
<dbReference type="Gene3D" id="3.90.190.20">
    <property type="entry name" value="Mur ligase, C-terminal domain"/>
    <property type="match status" value="1"/>
</dbReference>
<comment type="subcellular location">
    <subcellularLocation>
        <location evidence="10 11">Cytoplasm</location>
    </subcellularLocation>
</comment>
<dbReference type="GO" id="GO:0016874">
    <property type="term" value="F:ligase activity"/>
    <property type="evidence" value="ECO:0007669"/>
    <property type="project" value="UniProtKB-KW"/>
</dbReference>
<evidence type="ECO:0000313" key="15">
    <source>
        <dbReference type="EMBL" id="GAA0743772.1"/>
    </source>
</evidence>
<evidence type="ECO:0000256" key="5">
    <source>
        <dbReference type="ARBA" id="ARBA00022840"/>
    </source>
</evidence>
<protein>
    <recommendedName>
        <fullName evidence="10 11">UDP-N-acetylmuramoyl-tripeptide--D-alanyl-D-alanine ligase</fullName>
        <ecNumber evidence="10 11">6.3.2.10</ecNumber>
    </recommendedName>
    <alternativeName>
        <fullName evidence="10">D-alanyl-D-alanine-adding enzyme</fullName>
    </alternativeName>
</protein>
<dbReference type="InterPro" id="IPR036565">
    <property type="entry name" value="Mur-like_cat_sf"/>
</dbReference>
<evidence type="ECO:0000259" key="12">
    <source>
        <dbReference type="Pfam" id="PF01225"/>
    </source>
</evidence>
<comment type="catalytic activity">
    <reaction evidence="10 11">
        <text>D-alanyl-D-alanine + UDP-N-acetyl-alpha-D-muramoyl-L-alanyl-gamma-D-glutamyl-meso-2,6-diaminopimelate + ATP = UDP-N-acetyl-alpha-D-muramoyl-L-alanyl-gamma-D-glutamyl-meso-2,6-diaminopimeloyl-D-alanyl-D-alanine + ADP + phosphate + H(+)</text>
        <dbReference type="Rhea" id="RHEA:28374"/>
        <dbReference type="ChEBI" id="CHEBI:15378"/>
        <dbReference type="ChEBI" id="CHEBI:30616"/>
        <dbReference type="ChEBI" id="CHEBI:43474"/>
        <dbReference type="ChEBI" id="CHEBI:57822"/>
        <dbReference type="ChEBI" id="CHEBI:61386"/>
        <dbReference type="ChEBI" id="CHEBI:83905"/>
        <dbReference type="ChEBI" id="CHEBI:456216"/>
        <dbReference type="EC" id="6.3.2.10"/>
    </reaction>
</comment>
<keyword evidence="4 10" id="KW-0547">Nucleotide-binding</keyword>
<keyword evidence="1 10" id="KW-0963">Cytoplasm</keyword>
<evidence type="ECO:0000256" key="6">
    <source>
        <dbReference type="ARBA" id="ARBA00022960"/>
    </source>
</evidence>
<feature type="binding site" evidence="10">
    <location>
        <begin position="115"/>
        <end position="121"/>
    </location>
    <ligand>
        <name>ATP</name>
        <dbReference type="ChEBI" id="CHEBI:30616"/>
    </ligand>
</feature>
<keyword evidence="2 10" id="KW-0436">Ligase</keyword>
<feature type="domain" description="Mur ligase N-terminal catalytic" evidence="12">
    <location>
        <begin position="26"/>
        <end position="100"/>
    </location>
</feature>
<dbReference type="InterPro" id="IPR005863">
    <property type="entry name" value="UDP-N-AcMur_synth"/>
</dbReference>
<feature type="domain" description="Mur ligase C-terminal" evidence="13">
    <location>
        <begin position="324"/>
        <end position="448"/>
    </location>
</feature>